<accession>A0A399J6E7</accession>
<dbReference type="InterPro" id="IPR003852">
    <property type="entry name" value="Sig_transdc_His_kinase_KdpD_N"/>
</dbReference>
<feature type="transmembrane region" description="Helical" evidence="15">
    <location>
        <begin position="414"/>
        <end position="443"/>
    </location>
</feature>
<dbReference type="InterPro" id="IPR014729">
    <property type="entry name" value="Rossmann-like_a/b/a_fold"/>
</dbReference>
<dbReference type="PANTHER" id="PTHR45569">
    <property type="entry name" value="SENSOR PROTEIN KDPD"/>
    <property type="match status" value="1"/>
</dbReference>
<dbReference type="Pfam" id="PF02518">
    <property type="entry name" value="HATPase_c"/>
    <property type="match status" value="1"/>
</dbReference>
<dbReference type="SMART" id="SM00387">
    <property type="entry name" value="HATPase_c"/>
    <property type="match status" value="1"/>
</dbReference>
<dbReference type="CDD" id="cd00082">
    <property type="entry name" value="HisKA"/>
    <property type="match status" value="1"/>
</dbReference>
<dbReference type="PROSITE" id="PS50109">
    <property type="entry name" value="HIS_KIN"/>
    <property type="match status" value="1"/>
</dbReference>
<evidence type="ECO:0000256" key="10">
    <source>
        <dbReference type="ARBA" id="ARBA00022840"/>
    </source>
</evidence>
<dbReference type="EMBL" id="QQXK01000040">
    <property type="protein sequence ID" value="RII41033.1"/>
    <property type="molecule type" value="Genomic_DNA"/>
</dbReference>
<evidence type="ECO:0000256" key="14">
    <source>
        <dbReference type="SAM" id="MobiDB-lite"/>
    </source>
</evidence>
<dbReference type="GO" id="GO:0005524">
    <property type="term" value="F:ATP binding"/>
    <property type="evidence" value="ECO:0007669"/>
    <property type="project" value="UniProtKB-KW"/>
</dbReference>
<keyword evidence="11 15" id="KW-1133">Transmembrane helix</keyword>
<comment type="subcellular location">
    <subcellularLocation>
        <location evidence="3">Cell membrane</location>
    </subcellularLocation>
    <subcellularLocation>
        <location evidence="2">Membrane</location>
        <topology evidence="2">Multi-pass membrane protein</topology>
    </subcellularLocation>
</comment>
<evidence type="ECO:0000313" key="18">
    <source>
        <dbReference type="Proteomes" id="UP000265419"/>
    </source>
</evidence>
<keyword evidence="7 15" id="KW-0812">Transmembrane</keyword>
<dbReference type="Gene3D" id="3.40.50.300">
    <property type="entry name" value="P-loop containing nucleotide triphosphate hydrolases"/>
    <property type="match status" value="1"/>
</dbReference>
<dbReference type="RefSeq" id="WP_119425903.1">
    <property type="nucleotide sequence ID" value="NZ_QQXK01000040.1"/>
</dbReference>
<keyword evidence="13 15" id="KW-0472">Membrane</keyword>
<dbReference type="InterPro" id="IPR025201">
    <property type="entry name" value="KdpD_TM"/>
</dbReference>
<keyword evidence="8" id="KW-0547">Nucleotide-binding</keyword>
<dbReference type="Pfam" id="PF00582">
    <property type="entry name" value="Usp"/>
    <property type="match status" value="1"/>
</dbReference>
<dbReference type="Gene3D" id="3.30.565.10">
    <property type="entry name" value="Histidine kinase-like ATPase, C-terminal domain"/>
    <property type="match status" value="1"/>
</dbReference>
<dbReference type="GO" id="GO:0005737">
    <property type="term" value="C:cytoplasm"/>
    <property type="evidence" value="ECO:0007669"/>
    <property type="project" value="UniProtKB-ARBA"/>
</dbReference>
<dbReference type="InterPro" id="IPR005467">
    <property type="entry name" value="His_kinase_dom"/>
</dbReference>
<comment type="caution">
    <text evidence="17">The sequence shown here is derived from an EMBL/GenBank/DDBJ whole genome shotgun (WGS) entry which is preliminary data.</text>
</comment>
<dbReference type="InterPro" id="IPR027417">
    <property type="entry name" value="P-loop_NTPase"/>
</dbReference>
<comment type="catalytic activity">
    <reaction evidence="1">
        <text>ATP + protein L-histidine = ADP + protein N-phospho-L-histidine.</text>
        <dbReference type="EC" id="2.7.13.3"/>
    </reaction>
</comment>
<evidence type="ECO:0000256" key="8">
    <source>
        <dbReference type="ARBA" id="ARBA00022741"/>
    </source>
</evidence>
<dbReference type="Proteomes" id="UP000265419">
    <property type="component" value="Unassembled WGS sequence"/>
</dbReference>
<feature type="domain" description="Histidine kinase" evidence="16">
    <location>
        <begin position="674"/>
        <end position="887"/>
    </location>
</feature>
<keyword evidence="5" id="KW-0597">Phosphoprotein</keyword>
<name>A0A399J6E7_9MICC</name>
<keyword evidence="12" id="KW-0902">Two-component regulatory system</keyword>
<dbReference type="PANTHER" id="PTHR45569:SF1">
    <property type="entry name" value="SENSOR PROTEIN KDPD"/>
    <property type="match status" value="1"/>
</dbReference>
<evidence type="ECO:0000256" key="9">
    <source>
        <dbReference type="ARBA" id="ARBA00022777"/>
    </source>
</evidence>
<dbReference type="AlphaFoldDB" id="A0A399J6E7"/>
<evidence type="ECO:0000313" key="17">
    <source>
        <dbReference type="EMBL" id="RII41033.1"/>
    </source>
</evidence>
<dbReference type="SMART" id="SM00388">
    <property type="entry name" value="HisKA"/>
    <property type="match status" value="1"/>
</dbReference>
<dbReference type="InterPro" id="IPR003594">
    <property type="entry name" value="HATPase_dom"/>
</dbReference>
<evidence type="ECO:0000256" key="4">
    <source>
        <dbReference type="ARBA" id="ARBA00012438"/>
    </source>
</evidence>
<dbReference type="SUPFAM" id="SSF47384">
    <property type="entry name" value="Homodimeric domain of signal transducing histidine kinase"/>
    <property type="match status" value="1"/>
</dbReference>
<dbReference type="EC" id="2.7.13.3" evidence="4"/>
<gene>
    <name evidence="17" type="ORF">DWB68_14855</name>
</gene>
<evidence type="ECO:0000259" key="16">
    <source>
        <dbReference type="PROSITE" id="PS50109"/>
    </source>
</evidence>
<evidence type="ECO:0000256" key="1">
    <source>
        <dbReference type="ARBA" id="ARBA00000085"/>
    </source>
</evidence>
<dbReference type="InterPro" id="IPR038318">
    <property type="entry name" value="KdpD_sf"/>
</dbReference>
<keyword evidence="6" id="KW-0808">Transferase</keyword>
<protein>
    <recommendedName>
        <fullName evidence="4">histidine kinase</fullName>
        <ecNumber evidence="4">2.7.13.3</ecNumber>
    </recommendedName>
</protein>
<dbReference type="CDD" id="cd00075">
    <property type="entry name" value="HATPase"/>
    <property type="match status" value="1"/>
</dbReference>
<dbReference type="Gene3D" id="1.10.287.130">
    <property type="match status" value="1"/>
</dbReference>
<dbReference type="Pfam" id="PF00512">
    <property type="entry name" value="HisKA"/>
    <property type="match status" value="1"/>
</dbReference>
<proteinExistence type="predicted"/>
<evidence type="ECO:0000256" key="12">
    <source>
        <dbReference type="ARBA" id="ARBA00023012"/>
    </source>
</evidence>
<evidence type="ECO:0000256" key="15">
    <source>
        <dbReference type="SAM" id="Phobius"/>
    </source>
</evidence>
<dbReference type="SUPFAM" id="SSF52540">
    <property type="entry name" value="P-loop containing nucleoside triphosphate hydrolases"/>
    <property type="match status" value="1"/>
</dbReference>
<dbReference type="FunFam" id="3.40.50.620:FF:000112">
    <property type="entry name" value="Sensor histidine kinase KdpD"/>
    <property type="match status" value="1"/>
</dbReference>
<dbReference type="InterPro" id="IPR004358">
    <property type="entry name" value="Sig_transdc_His_kin-like_C"/>
</dbReference>
<dbReference type="Pfam" id="PF02702">
    <property type="entry name" value="KdpD"/>
    <property type="match status" value="1"/>
</dbReference>
<keyword evidence="18" id="KW-1185">Reference proteome</keyword>
<keyword evidence="9 17" id="KW-0418">Kinase</keyword>
<dbReference type="GO" id="GO:0005886">
    <property type="term" value="C:plasma membrane"/>
    <property type="evidence" value="ECO:0007669"/>
    <property type="project" value="UniProtKB-SubCell"/>
</dbReference>
<feature type="transmembrane region" description="Helical" evidence="15">
    <location>
        <begin position="455"/>
        <end position="474"/>
    </location>
</feature>
<dbReference type="Gene3D" id="3.40.50.620">
    <property type="entry name" value="HUPs"/>
    <property type="match status" value="1"/>
</dbReference>
<dbReference type="InterPro" id="IPR003661">
    <property type="entry name" value="HisK_dim/P_dom"/>
</dbReference>
<dbReference type="Pfam" id="PF13493">
    <property type="entry name" value="DUF4118"/>
    <property type="match status" value="1"/>
</dbReference>
<dbReference type="SUPFAM" id="SSF55874">
    <property type="entry name" value="ATPase domain of HSP90 chaperone/DNA topoisomerase II/histidine kinase"/>
    <property type="match status" value="1"/>
</dbReference>
<evidence type="ECO:0000256" key="6">
    <source>
        <dbReference type="ARBA" id="ARBA00022679"/>
    </source>
</evidence>
<reference evidence="17 18" key="1">
    <citation type="submission" date="2018-07" db="EMBL/GenBank/DDBJ databases">
        <title>Arthrobacter sp. nov., isolated from raw cow's milk with high bacterial count.</title>
        <authorList>
            <person name="Hahne J."/>
            <person name="Isele D."/>
            <person name="Lipski A."/>
        </authorList>
    </citation>
    <scope>NUCLEOTIDE SEQUENCE [LARGE SCALE GENOMIC DNA]</scope>
    <source>
        <strain evidence="17 18">JZ R-35</strain>
    </source>
</reference>
<dbReference type="GO" id="GO:0000155">
    <property type="term" value="F:phosphorelay sensor kinase activity"/>
    <property type="evidence" value="ECO:0007669"/>
    <property type="project" value="InterPro"/>
</dbReference>
<dbReference type="InterPro" id="IPR006016">
    <property type="entry name" value="UspA"/>
</dbReference>
<evidence type="ECO:0000256" key="2">
    <source>
        <dbReference type="ARBA" id="ARBA00004141"/>
    </source>
</evidence>
<dbReference type="InterPro" id="IPR036890">
    <property type="entry name" value="HATPase_C_sf"/>
</dbReference>
<evidence type="ECO:0000256" key="13">
    <source>
        <dbReference type="ARBA" id="ARBA00023136"/>
    </source>
</evidence>
<dbReference type="InterPro" id="IPR036097">
    <property type="entry name" value="HisK_dim/P_sf"/>
</dbReference>
<feature type="region of interest" description="Disordered" evidence="14">
    <location>
        <begin position="542"/>
        <end position="592"/>
    </location>
</feature>
<keyword evidence="10" id="KW-0067">ATP-binding</keyword>
<dbReference type="Gene3D" id="1.20.120.620">
    <property type="entry name" value="Backbone structure of the membrane domain of e. Coli histidine kinase receptor kdpd"/>
    <property type="match status" value="1"/>
</dbReference>
<evidence type="ECO:0000256" key="7">
    <source>
        <dbReference type="ARBA" id="ARBA00022692"/>
    </source>
</evidence>
<dbReference type="PRINTS" id="PR00344">
    <property type="entry name" value="BCTRLSENSOR"/>
</dbReference>
<sequence>MKEGRLRVYLGAAPGVGKSYAMLEQAHEWAQQGRDVVVGLVETHGRAATAALVEGLEVLPRRAVQHQGVALEEMDLDAILERAPEVVLVDELAHSNAPGSRHAKRWEDVVELLGAGINVLTTVNVQHLESLSDVVAAITGVRQQETVPDDVVRRAERVELVDLDPGALRERLSAGLVYPAERVDAALSHYFRLGNLTGLRELALLWLADGVESALRDYRREQGIGEQWATRERVVVSLTGGPEGETLLRRGARIAARTAGGELLAVHVLPQDGLTRSEPSELGRQRELVERLGGSFHEVRGEDVPSALVDFARGVDATQLVLGASRRGRLRALLTGPGIGATVVREAGDIDVHLVNHAQAAGAQRLPRGGALSRWRLLMGFALAVVGGPVLTWLMSHMHGDEALVAHALTYQLLVVGVALVGGWWPALFTAVLSGLSLDFFFVAPTTTVSIAEPMHVVALVLYIINGLLVSWVVDQAARRARVAGRAAAESELLAHVAAAAVHGESAVPEMLLRTREALGARRVELIKDGALVAWDEEPGAEAAPLPVPDGVGARSAGGLADPGTAVPGPAAPSPAAPGGEARAGGEHAPSGIDASGRIPCLALDGEDVQGEPVGERAALRVLGGNATAADRRLLHAVAGQLAAAMEHARLQKSAVESRVVEEADRVRTALLNAVGHDLRRPLAAAVTSLGALRSEQVRLTLEDRRELLDTAAEALETLTDLVTNLLDVSRLEAGALAVMTKDVRPEDVALAALDELGLGPAEVRLVWPEEPVLVLADPVLLQRVLVNLLANALRFQPDGAPVRLALSAFGESAQLRIVDTGPGIEPERRERLFQPFQRLGDTDNSTGLGLGLAVARGFVTGMGGSIEAEDTPGGGLTMVITLPRSAPGATTGTWAAVRPRPQQPGAAHEQTDPALAGETKKDAQA</sequence>
<organism evidence="17 18">
    <name type="scientific">Galactobacter valiniphilus</name>
    <dbReference type="NCBI Taxonomy" id="2676122"/>
    <lineage>
        <taxon>Bacteria</taxon>
        <taxon>Bacillati</taxon>
        <taxon>Actinomycetota</taxon>
        <taxon>Actinomycetes</taxon>
        <taxon>Micrococcales</taxon>
        <taxon>Micrococcaceae</taxon>
        <taxon>Galactobacter</taxon>
    </lineage>
</organism>
<dbReference type="SUPFAM" id="SSF52402">
    <property type="entry name" value="Adenine nucleotide alpha hydrolases-like"/>
    <property type="match status" value="1"/>
</dbReference>
<dbReference type="InterPro" id="IPR052023">
    <property type="entry name" value="Histidine_kinase_KdpD"/>
</dbReference>
<evidence type="ECO:0000256" key="5">
    <source>
        <dbReference type="ARBA" id="ARBA00022553"/>
    </source>
</evidence>
<feature type="transmembrane region" description="Helical" evidence="15">
    <location>
        <begin position="375"/>
        <end position="394"/>
    </location>
</feature>
<evidence type="ECO:0000256" key="11">
    <source>
        <dbReference type="ARBA" id="ARBA00022989"/>
    </source>
</evidence>
<dbReference type="FunFam" id="3.40.50.300:FF:000483">
    <property type="entry name" value="Sensor histidine kinase KdpD"/>
    <property type="match status" value="1"/>
</dbReference>
<evidence type="ECO:0000256" key="3">
    <source>
        <dbReference type="ARBA" id="ARBA00004236"/>
    </source>
</evidence>
<feature type="region of interest" description="Disordered" evidence="14">
    <location>
        <begin position="888"/>
        <end position="926"/>
    </location>
</feature>